<dbReference type="HAMAP" id="MF_00634">
    <property type="entry name" value="UPF0235"/>
    <property type="match status" value="1"/>
</dbReference>
<comment type="caution">
    <text evidence="3">The sequence shown here is derived from an EMBL/GenBank/DDBJ whole genome shotgun (WGS) entry which is preliminary data.</text>
</comment>
<proteinExistence type="inferred from homology"/>
<dbReference type="PANTHER" id="PTHR47817">
    <property type="entry name" value="OS04G0686300 PROTEIN"/>
    <property type="match status" value="1"/>
</dbReference>
<dbReference type="SMART" id="SM01152">
    <property type="entry name" value="DUF167"/>
    <property type="match status" value="1"/>
</dbReference>
<accession>A0A0K9NUI1</accession>
<organism evidence="3 4">
    <name type="scientific">Zostera marina</name>
    <name type="common">Eelgrass</name>
    <dbReference type="NCBI Taxonomy" id="29655"/>
    <lineage>
        <taxon>Eukaryota</taxon>
        <taxon>Viridiplantae</taxon>
        <taxon>Streptophyta</taxon>
        <taxon>Embryophyta</taxon>
        <taxon>Tracheophyta</taxon>
        <taxon>Spermatophyta</taxon>
        <taxon>Magnoliopsida</taxon>
        <taxon>Liliopsida</taxon>
        <taxon>Zosteraceae</taxon>
        <taxon>Zostera</taxon>
    </lineage>
</organism>
<gene>
    <name evidence="3" type="ORF">ZOSMA_5G01550</name>
</gene>
<reference evidence="4" key="1">
    <citation type="journal article" date="2016" name="Nature">
        <title>The genome of the seagrass Zostera marina reveals angiosperm adaptation to the sea.</title>
        <authorList>
            <person name="Olsen J.L."/>
            <person name="Rouze P."/>
            <person name="Verhelst B."/>
            <person name="Lin Y.-C."/>
            <person name="Bayer T."/>
            <person name="Collen J."/>
            <person name="Dattolo E."/>
            <person name="De Paoli E."/>
            <person name="Dittami S."/>
            <person name="Maumus F."/>
            <person name="Michel G."/>
            <person name="Kersting A."/>
            <person name="Lauritano C."/>
            <person name="Lohaus R."/>
            <person name="Toepel M."/>
            <person name="Tonon T."/>
            <person name="Vanneste K."/>
            <person name="Amirebrahimi M."/>
            <person name="Brakel J."/>
            <person name="Bostroem C."/>
            <person name="Chovatia M."/>
            <person name="Grimwood J."/>
            <person name="Jenkins J.W."/>
            <person name="Jueterbock A."/>
            <person name="Mraz A."/>
            <person name="Stam W.T."/>
            <person name="Tice H."/>
            <person name="Bornberg-Bauer E."/>
            <person name="Green P.J."/>
            <person name="Pearson G.A."/>
            <person name="Procaccini G."/>
            <person name="Duarte C.M."/>
            <person name="Schmutz J."/>
            <person name="Reusch T.B.H."/>
            <person name="Van de Peer Y."/>
        </authorList>
    </citation>
    <scope>NUCLEOTIDE SEQUENCE [LARGE SCALE GENOMIC DNA]</scope>
    <source>
        <strain evidence="4">cv. Finnish</strain>
    </source>
</reference>
<dbReference type="InterPro" id="IPR003746">
    <property type="entry name" value="DUF167"/>
</dbReference>
<dbReference type="OrthoDB" id="244097at2759"/>
<evidence type="ECO:0000256" key="1">
    <source>
        <dbReference type="ARBA" id="ARBA00010364"/>
    </source>
</evidence>
<dbReference type="SUPFAM" id="SSF69786">
    <property type="entry name" value="YggU-like"/>
    <property type="match status" value="1"/>
</dbReference>
<dbReference type="Pfam" id="PF02594">
    <property type="entry name" value="DUF167"/>
    <property type="match status" value="1"/>
</dbReference>
<dbReference type="NCBIfam" id="TIGR00251">
    <property type="entry name" value="DUF167 family protein"/>
    <property type="match status" value="1"/>
</dbReference>
<dbReference type="InterPro" id="IPR036591">
    <property type="entry name" value="YggU-like_sf"/>
</dbReference>
<dbReference type="Gene3D" id="3.30.1200.10">
    <property type="entry name" value="YggU-like"/>
    <property type="match status" value="1"/>
</dbReference>
<dbReference type="STRING" id="29655.A0A0K9NUI1"/>
<protein>
    <submittedName>
        <fullName evidence="3">Uncharacterized protein</fullName>
    </submittedName>
</protein>
<dbReference type="OMA" id="NICIQIL"/>
<comment type="similarity">
    <text evidence="1">Belongs to the UPF0235 family.</text>
</comment>
<dbReference type="PANTHER" id="PTHR47817:SF2">
    <property type="entry name" value="OS04G0686300 PROTEIN"/>
    <property type="match status" value="1"/>
</dbReference>
<sequence length="124" mass="13117">MAPPKRGKIKNVSTPASPPPTDIPGCIRLMPPSRVAISIHAKPGSKIATITDIGDNAVGIQIDAPARDGEANAALIEYIALVLGMKKRQLSIGSGSKSRDKIVVVEDMTLQSVYDALDKACKER</sequence>
<name>A0A0K9NUI1_ZOSMR</name>
<keyword evidence="4" id="KW-1185">Reference proteome</keyword>
<evidence type="ECO:0000256" key="2">
    <source>
        <dbReference type="SAM" id="MobiDB-lite"/>
    </source>
</evidence>
<feature type="region of interest" description="Disordered" evidence="2">
    <location>
        <begin position="1"/>
        <end position="24"/>
    </location>
</feature>
<dbReference type="EMBL" id="LFYR01001623">
    <property type="protein sequence ID" value="KMZ60288.1"/>
    <property type="molecule type" value="Genomic_DNA"/>
</dbReference>
<evidence type="ECO:0000313" key="4">
    <source>
        <dbReference type="Proteomes" id="UP000036987"/>
    </source>
</evidence>
<evidence type="ECO:0000313" key="3">
    <source>
        <dbReference type="EMBL" id="KMZ60288.1"/>
    </source>
</evidence>
<dbReference type="AlphaFoldDB" id="A0A0K9NUI1"/>
<dbReference type="Proteomes" id="UP000036987">
    <property type="component" value="Unassembled WGS sequence"/>
</dbReference>